<name>A0ACA9UAB7_BIOOC</name>
<keyword evidence="2" id="KW-1185">Reference proteome</keyword>
<dbReference type="Proteomes" id="UP000836387">
    <property type="component" value="Unassembled WGS sequence"/>
</dbReference>
<reference evidence="1" key="1">
    <citation type="submission" date="2020-04" db="EMBL/GenBank/DDBJ databases">
        <authorList>
            <person name="Broberg M."/>
        </authorList>
    </citation>
    <scope>NUCLEOTIDE SEQUENCE</scope>
</reference>
<proteinExistence type="predicted"/>
<protein>
    <submittedName>
        <fullName evidence="1">Uncharacterized protein</fullName>
    </submittedName>
</protein>
<organism evidence="1 2">
    <name type="scientific">Clonostachys rosea f. rosea IK726</name>
    <dbReference type="NCBI Taxonomy" id="1349383"/>
    <lineage>
        <taxon>Eukaryota</taxon>
        <taxon>Fungi</taxon>
        <taxon>Dikarya</taxon>
        <taxon>Ascomycota</taxon>
        <taxon>Pezizomycotina</taxon>
        <taxon>Sordariomycetes</taxon>
        <taxon>Hypocreomycetidae</taxon>
        <taxon>Hypocreales</taxon>
        <taxon>Bionectriaceae</taxon>
        <taxon>Clonostachys</taxon>
    </lineage>
</organism>
<sequence>MRPNRAQLHTWGYKRSKIFLTVSRNFRATRSQSTILPNMSIAAVVTNLPPPGQPDIQYAPSFEKWQARASSRLKNKNLTKTLPDGFPTELKGNLVWDGDSVAESYDWVYRLSADELREIDTAVAHFKTLGKPLAEISAETFPLPNLHAKLRGLSDELHSGHGFFVIRGVEVDKHTREENVMIYTGLSAHIAAQRGRQDQWFDGKPADVVLTHVKDLSRSNISKSIGSPAYTTDKQVFHTDSGAIVALFALESAVEGGASKLASTWRVYNEIARTRPDLIHTLSQDWDVEVFDNPNKKYTTRPLLYYQQATDSTPERVILQYARRYFVGYGALQRSSDIPPITEAQAEALDTLHFLGDKFSISTDFQKGDIQYINNTAIFHARDAFVDSADKQRHLARFWLRDPENAWETPAQLQSRWAELYDGVTSEKQVFPLEPYIRTAGHQRK</sequence>
<evidence type="ECO:0000313" key="2">
    <source>
        <dbReference type="Proteomes" id="UP000836387"/>
    </source>
</evidence>
<comment type="caution">
    <text evidence="1">The sequence shown here is derived from an EMBL/GenBank/DDBJ whole genome shotgun (WGS) entry which is preliminary data.</text>
</comment>
<accession>A0ACA9UAB7</accession>
<dbReference type="EMBL" id="CADEHS020000159">
    <property type="protein sequence ID" value="CAG9950166.1"/>
    <property type="molecule type" value="Genomic_DNA"/>
</dbReference>
<evidence type="ECO:0000313" key="1">
    <source>
        <dbReference type="EMBL" id="CAG9950166.1"/>
    </source>
</evidence>
<reference evidence="1" key="2">
    <citation type="submission" date="2021-10" db="EMBL/GenBank/DDBJ databases">
        <authorList>
            <person name="Piombo E."/>
        </authorList>
    </citation>
    <scope>NUCLEOTIDE SEQUENCE</scope>
</reference>
<gene>
    <name evidence="1" type="ORF">CRV2_00017797</name>
</gene>